<keyword evidence="1" id="KW-1133">Transmembrane helix</keyword>
<evidence type="ECO:0000256" key="1">
    <source>
        <dbReference type="SAM" id="Phobius"/>
    </source>
</evidence>
<name>A0ABW3ZHK2_9RHOB</name>
<feature type="transmembrane region" description="Helical" evidence="1">
    <location>
        <begin position="282"/>
        <end position="300"/>
    </location>
</feature>
<keyword evidence="2" id="KW-0732">Signal</keyword>
<dbReference type="EMBL" id="JBHTMU010000012">
    <property type="protein sequence ID" value="MFD1342541.1"/>
    <property type="molecule type" value="Genomic_DNA"/>
</dbReference>
<feature type="signal peptide" evidence="2">
    <location>
        <begin position="1"/>
        <end position="19"/>
    </location>
</feature>
<feature type="transmembrane region" description="Helical" evidence="1">
    <location>
        <begin position="320"/>
        <end position="339"/>
    </location>
</feature>
<dbReference type="RefSeq" id="WP_386802699.1">
    <property type="nucleotide sequence ID" value="NZ_JBHTMU010000012.1"/>
</dbReference>
<keyword evidence="4" id="KW-1185">Reference proteome</keyword>
<evidence type="ECO:0000256" key="2">
    <source>
        <dbReference type="SAM" id="SignalP"/>
    </source>
</evidence>
<sequence>MRFVLLCLAVLGWSAAAQAHEVRPAIADLEVTGGRLSLEVTLNAEALLVGADLEGVADTDALEASDEIDALRKLPPEDLAARLDADAAAISDALSVTANGTPVGLALDRIAPGPVDDPSLPRDTQLGFTAELPPGASELVVTWPANWGMLVLRQQGVDEPYTGYLEGGVPSEPIALEGGGEMSAGRAFLAYIPVGFEHIVPMGLDHILFVLGLFFLSTRLGPLLWQISAFTAAHTVTLALGALGIVSIPGAIVEPLIAASIVFVAVENIVSDGLSRWRPVVVFLFGLLHGLGFAAVLGEFGLPSGQFIPALLGFNIGVEIGQLSVIAAAFALVYVALGVDALEISERTGYATYGVLTLSFTALALLLGGTGFAAAMGAPAPVFLLPLAGLSLLCLISVARRDVLNAYRAYVAIPASAAIGLVGLWWVIERVFL</sequence>
<keyword evidence="1" id="KW-0472">Membrane</keyword>
<keyword evidence="1" id="KW-0812">Transmembrane</keyword>
<comment type="caution">
    <text evidence="3">The sequence shown here is derived from an EMBL/GenBank/DDBJ whole genome shotgun (WGS) entry which is preliminary data.</text>
</comment>
<organism evidence="3 4">
    <name type="scientific">Litorisediminicola beolgyonensis</name>
    <dbReference type="NCBI Taxonomy" id="1173614"/>
    <lineage>
        <taxon>Bacteria</taxon>
        <taxon>Pseudomonadati</taxon>
        <taxon>Pseudomonadota</taxon>
        <taxon>Alphaproteobacteria</taxon>
        <taxon>Rhodobacterales</taxon>
        <taxon>Paracoccaceae</taxon>
        <taxon>Litorisediminicola</taxon>
    </lineage>
</organism>
<dbReference type="Pfam" id="PF13795">
    <property type="entry name" value="HupE_UreJ_2"/>
    <property type="match status" value="1"/>
</dbReference>
<gene>
    <name evidence="3" type="ORF">ACFQ4E_08935</name>
</gene>
<evidence type="ECO:0000313" key="4">
    <source>
        <dbReference type="Proteomes" id="UP001597135"/>
    </source>
</evidence>
<reference evidence="4" key="1">
    <citation type="journal article" date="2019" name="Int. J. Syst. Evol. Microbiol.">
        <title>The Global Catalogue of Microorganisms (GCM) 10K type strain sequencing project: providing services to taxonomists for standard genome sequencing and annotation.</title>
        <authorList>
            <consortium name="The Broad Institute Genomics Platform"/>
            <consortium name="The Broad Institute Genome Sequencing Center for Infectious Disease"/>
            <person name="Wu L."/>
            <person name="Ma J."/>
        </authorList>
    </citation>
    <scope>NUCLEOTIDE SEQUENCE [LARGE SCALE GENOMIC DNA]</scope>
    <source>
        <strain evidence="4">CCUG 62953</strain>
    </source>
</reference>
<feature type="transmembrane region" description="Helical" evidence="1">
    <location>
        <begin position="380"/>
        <end position="398"/>
    </location>
</feature>
<feature type="transmembrane region" description="Helical" evidence="1">
    <location>
        <begin position="252"/>
        <end position="270"/>
    </location>
</feature>
<proteinExistence type="predicted"/>
<feature type="transmembrane region" description="Helical" evidence="1">
    <location>
        <begin position="351"/>
        <end position="374"/>
    </location>
</feature>
<accession>A0ABW3ZHK2</accession>
<evidence type="ECO:0000313" key="3">
    <source>
        <dbReference type="EMBL" id="MFD1342541.1"/>
    </source>
</evidence>
<protein>
    <submittedName>
        <fullName evidence="3">HupE/UreJ family protein</fullName>
    </submittedName>
</protein>
<feature type="transmembrane region" description="Helical" evidence="1">
    <location>
        <begin position="410"/>
        <end position="428"/>
    </location>
</feature>
<feature type="chain" id="PRO_5045575897" evidence="2">
    <location>
        <begin position="20"/>
        <end position="433"/>
    </location>
</feature>
<dbReference type="InterPro" id="IPR032809">
    <property type="entry name" value="Put_HupE_UreJ"/>
</dbReference>
<dbReference type="Proteomes" id="UP001597135">
    <property type="component" value="Unassembled WGS sequence"/>
</dbReference>